<protein>
    <recommendedName>
        <fullName evidence="6">Tetratricopeptide repeat protein</fullName>
    </recommendedName>
</protein>
<dbReference type="AlphaFoldDB" id="A0A820D0R4"/>
<comment type="caution">
    <text evidence="4">The sequence shown here is derived from an EMBL/GenBank/DDBJ whole genome shotgun (WGS) entry which is preliminary data.</text>
</comment>
<dbReference type="Proteomes" id="UP000663868">
    <property type="component" value="Unassembled WGS sequence"/>
</dbReference>
<proteinExistence type="predicted"/>
<evidence type="ECO:0000256" key="2">
    <source>
        <dbReference type="ARBA" id="ARBA00022803"/>
    </source>
</evidence>
<organism evidence="4 5">
    <name type="scientific">Adineta steineri</name>
    <dbReference type="NCBI Taxonomy" id="433720"/>
    <lineage>
        <taxon>Eukaryota</taxon>
        <taxon>Metazoa</taxon>
        <taxon>Spiralia</taxon>
        <taxon>Gnathifera</taxon>
        <taxon>Rotifera</taxon>
        <taxon>Eurotatoria</taxon>
        <taxon>Bdelloidea</taxon>
        <taxon>Adinetida</taxon>
        <taxon>Adinetidae</taxon>
        <taxon>Adineta</taxon>
    </lineage>
</organism>
<evidence type="ECO:0000313" key="4">
    <source>
        <dbReference type="EMBL" id="CAF4226410.1"/>
    </source>
</evidence>
<dbReference type="InterPro" id="IPR011990">
    <property type="entry name" value="TPR-like_helical_dom_sf"/>
</dbReference>
<dbReference type="PANTHER" id="PTHR45641">
    <property type="entry name" value="TETRATRICOPEPTIDE REPEAT PROTEIN (AFU_ORTHOLOGUE AFUA_6G03870)"/>
    <property type="match status" value="1"/>
</dbReference>
<keyword evidence="2" id="KW-0802">TPR repeat</keyword>
<keyword evidence="1" id="KW-0677">Repeat</keyword>
<evidence type="ECO:0008006" key="6">
    <source>
        <dbReference type="Google" id="ProtNLM"/>
    </source>
</evidence>
<dbReference type="Gene3D" id="1.25.40.10">
    <property type="entry name" value="Tetratricopeptide repeat domain"/>
    <property type="match status" value="2"/>
</dbReference>
<dbReference type="SMART" id="SM00028">
    <property type="entry name" value="TPR"/>
    <property type="match status" value="2"/>
</dbReference>
<reference evidence="4" key="1">
    <citation type="submission" date="2021-02" db="EMBL/GenBank/DDBJ databases">
        <authorList>
            <person name="Nowell W R."/>
        </authorList>
    </citation>
    <scope>NUCLEOTIDE SEQUENCE</scope>
</reference>
<evidence type="ECO:0000256" key="1">
    <source>
        <dbReference type="ARBA" id="ARBA00022737"/>
    </source>
</evidence>
<dbReference type="SUPFAM" id="SSF48452">
    <property type="entry name" value="TPR-like"/>
    <property type="match status" value="1"/>
</dbReference>
<sequence>MSAIYVKEKDYDKAYDLCIEARDIIQETSSNPSIALIQCYSIMSSIHLAQKDYDKAGDFSTAAYELSGKTLFIDDRHRIVCIKALANLSCQKNKKQDAIDFCFTCLSFYEQYLTYNHVNIAYLFMIIAELYEDNEIERIEFLEKALNILQENIHLHYDTTANCLKLIGQYYQKQNSLELAMGFYIKCQEIQKKIYFEDHPTLKEIQYLINTIDY</sequence>
<dbReference type="Proteomes" id="UP000663860">
    <property type="component" value="Unassembled WGS sequence"/>
</dbReference>
<dbReference type="EMBL" id="CAJNOE010002791">
    <property type="protein sequence ID" value="CAF1492787.1"/>
    <property type="molecule type" value="Genomic_DNA"/>
</dbReference>
<name>A0A820D0R4_9BILA</name>
<evidence type="ECO:0000313" key="5">
    <source>
        <dbReference type="Proteomes" id="UP000663868"/>
    </source>
</evidence>
<dbReference type="InterPro" id="IPR019734">
    <property type="entry name" value="TPR_rpt"/>
</dbReference>
<dbReference type="PANTHER" id="PTHR45641:SF19">
    <property type="entry name" value="NEPHROCYSTIN-3"/>
    <property type="match status" value="1"/>
</dbReference>
<accession>A0A820D0R4</accession>
<evidence type="ECO:0000313" key="3">
    <source>
        <dbReference type="EMBL" id="CAF1492787.1"/>
    </source>
</evidence>
<gene>
    <name evidence="3" type="ORF">IZO911_LOCUS44577</name>
    <name evidence="4" type="ORF">KXQ929_LOCUS41487</name>
</gene>
<dbReference type="EMBL" id="CAJOBB010009355">
    <property type="protein sequence ID" value="CAF4226410.1"/>
    <property type="molecule type" value="Genomic_DNA"/>
</dbReference>